<dbReference type="Gene3D" id="2.60.40.10">
    <property type="entry name" value="Immunoglobulins"/>
    <property type="match status" value="1"/>
</dbReference>
<reference evidence="3" key="2">
    <citation type="submission" date="2025-08" db="UniProtKB">
        <authorList>
            <consortium name="Ensembl"/>
        </authorList>
    </citation>
    <scope>IDENTIFICATION</scope>
</reference>
<evidence type="ECO:0000313" key="3">
    <source>
        <dbReference type="Ensembl" id="ENSAOCP00000076921.1"/>
    </source>
</evidence>
<organism evidence="3 4">
    <name type="scientific">Amphiprion ocellaris</name>
    <name type="common">Clown anemonefish</name>
    <dbReference type="NCBI Taxonomy" id="80972"/>
    <lineage>
        <taxon>Eukaryota</taxon>
        <taxon>Metazoa</taxon>
        <taxon>Chordata</taxon>
        <taxon>Craniata</taxon>
        <taxon>Vertebrata</taxon>
        <taxon>Euteleostomi</taxon>
        <taxon>Actinopterygii</taxon>
        <taxon>Neopterygii</taxon>
        <taxon>Teleostei</taxon>
        <taxon>Neoteleostei</taxon>
        <taxon>Acanthomorphata</taxon>
        <taxon>Ovalentaria</taxon>
        <taxon>Pomacentridae</taxon>
        <taxon>Amphiprion</taxon>
    </lineage>
</organism>
<evidence type="ECO:0000256" key="1">
    <source>
        <dbReference type="ARBA" id="ARBA00023319"/>
    </source>
</evidence>
<dbReference type="Pfam" id="PF13927">
    <property type="entry name" value="Ig_3"/>
    <property type="match status" value="1"/>
</dbReference>
<dbReference type="SUPFAM" id="SSF48726">
    <property type="entry name" value="Immunoglobulin"/>
    <property type="match status" value="1"/>
</dbReference>
<dbReference type="Proteomes" id="UP001501940">
    <property type="component" value="Chromosome 23"/>
</dbReference>
<name>A0AAQ6AJR6_AMPOC</name>
<dbReference type="AlphaFoldDB" id="A0AAQ6AJR6"/>
<dbReference type="GO" id="GO:0030183">
    <property type="term" value="P:B cell differentiation"/>
    <property type="evidence" value="ECO:0007669"/>
    <property type="project" value="TreeGrafter"/>
</dbReference>
<dbReference type="InterPro" id="IPR007110">
    <property type="entry name" value="Ig-like_dom"/>
</dbReference>
<keyword evidence="4" id="KW-1185">Reference proteome</keyword>
<sequence>SPVPIARTRLVEPFSGPFSESCVCSLKLSFGAMFCTSYHKMCLLTGVSLDTLAVIQSPDVSVMEGEMVNITCCWTEKIERVTVRWLKNGTIIKKQIWQNKTQGSLKKDANDCLRLIFPNITRNDSGRYICRVFVDIPIQVDRNGTGTLVTVVALESTDYDSDDHNVDGRPFLTVGTCRPFSCSLNFQVCA</sequence>
<dbReference type="PANTHER" id="PTHR14334:SF3">
    <property type="entry name" value="TRANSMEMBRANE AND IMMUNOGLOBULIN DOMAIN CONTAINING 2"/>
    <property type="match status" value="1"/>
</dbReference>
<reference evidence="3" key="3">
    <citation type="submission" date="2025-09" db="UniProtKB">
        <authorList>
            <consortium name="Ensembl"/>
        </authorList>
    </citation>
    <scope>IDENTIFICATION</scope>
</reference>
<dbReference type="InterPro" id="IPR003599">
    <property type="entry name" value="Ig_sub"/>
</dbReference>
<keyword evidence="1" id="KW-0393">Immunoglobulin domain</keyword>
<dbReference type="InterPro" id="IPR013783">
    <property type="entry name" value="Ig-like_fold"/>
</dbReference>
<dbReference type="PANTHER" id="PTHR14334">
    <property type="entry name" value="B-CELL ANTIGEN RECEPTOR COMPLEX-ASSOCIATED PROTEIN"/>
    <property type="match status" value="1"/>
</dbReference>
<protein>
    <recommendedName>
        <fullName evidence="2">Ig-like domain-containing protein</fullName>
    </recommendedName>
</protein>
<dbReference type="InterPro" id="IPR036179">
    <property type="entry name" value="Ig-like_dom_sf"/>
</dbReference>
<dbReference type="GeneTree" id="ENSGT00940000177059"/>
<evidence type="ECO:0000259" key="2">
    <source>
        <dbReference type="PROSITE" id="PS50835"/>
    </source>
</evidence>
<reference evidence="3 4" key="1">
    <citation type="submission" date="2022-01" db="EMBL/GenBank/DDBJ databases">
        <title>A chromosome-scale genome assembly of the false clownfish, Amphiprion ocellaris.</title>
        <authorList>
            <person name="Ryu T."/>
        </authorList>
    </citation>
    <scope>NUCLEOTIDE SEQUENCE [LARGE SCALE GENOMIC DNA]</scope>
</reference>
<dbReference type="PROSITE" id="PS50835">
    <property type="entry name" value="IG_LIKE"/>
    <property type="match status" value="1"/>
</dbReference>
<dbReference type="GO" id="GO:0050853">
    <property type="term" value="P:B cell receptor signaling pathway"/>
    <property type="evidence" value="ECO:0007669"/>
    <property type="project" value="TreeGrafter"/>
</dbReference>
<dbReference type="GO" id="GO:0019815">
    <property type="term" value="C:B cell receptor complex"/>
    <property type="evidence" value="ECO:0007669"/>
    <property type="project" value="TreeGrafter"/>
</dbReference>
<evidence type="ECO:0000313" key="4">
    <source>
        <dbReference type="Proteomes" id="UP001501940"/>
    </source>
</evidence>
<proteinExistence type="predicted"/>
<feature type="domain" description="Ig-like" evidence="2">
    <location>
        <begin position="50"/>
        <end position="132"/>
    </location>
</feature>
<dbReference type="Ensembl" id="ENSAOCT00000048039.1">
    <property type="protein sequence ID" value="ENSAOCP00000076921.1"/>
    <property type="gene ID" value="ENSAOCG00000027257.1"/>
</dbReference>
<dbReference type="GO" id="GO:0009897">
    <property type="term" value="C:external side of plasma membrane"/>
    <property type="evidence" value="ECO:0007669"/>
    <property type="project" value="TreeGrafter"/>
</dbReference>
<accession>A0AAQ6AJR6</accession>
<dbReference type="SMART" id="SM00409">
    <property type="entry name" value="IG"/>
    <property type="match status" value="1"/>
</dbReference>